<organism evidence="1 2">
    <name type="scientific">Brachionus plicatilis</name>
    <name type="common">Marine rotifer</name>
    <name type="synonym">Brachionus muelleri</name>
    <dbReference type="NCBI Taxonomy" id="10195"/>
    <lineage>
        <taxon>Eukaryota</taxon>
        <taxon>Metazoa</taxon>
        <taxon>Spiralia</taxon>
        <taxon>Gnathifera</taxon>
        <taxon>Rotifera</taxon>
        <taxon>Eurotatoria</taxon>
        <taxon>Monogononta</taxon>
        <taxon>Pseudotrocha</taxon>
        <taxon>Ploima</taxon>
        <taxon>Brachionidae</taxon>
        <taxon>Brachionus</taxon>
    </lineage>
</organism>
<dbReference type="AlphaFoldDB" id="A0A3M7PE31"/>
<name>A0A3M7PE31_BRAPC</name>
<accession>A0A3M7PE31</accession>
<dbReference type="Proteomes" id="UP000276133">
    <property type="component" value="Unassembled WGS sequence"/>
</dbReference>
<evidence type="ECO:0000313" key="2">
    <source>
        <dbReference type="Proteomes" id="UP000276133"/>
    </source>
</evidence>
<sequence>MTMMTMKEVECSVDELLAEDRGDFCCMMVVDWYVDCVVLVYICLVLRNIQICHGADDLPELQNVQQSALRIKNNDNPLNDAGLILNDNRTNLNFLIFFHHKNLCQPVIWLNIEAAFKYNKEN</sequence>
<protein>
    <submittedName>
        <fullName evidence="1">Uncharacterized protein</fullName>
    </submittedName>
</protein>
<keyword evidence="2" id="KW-1185">Reference proteome</keyword>
<comment type="caution">
    <text evidence="1">The sequence shown here is derived from an EMBL/GenBank/DDBJ whole genome shotgun (WGS) entry which is preliminary data.</text>
</comment>
<dbReference type="EMBL" id="REGN01011521">
    <property type="protein sequence ID" value="RMZ97278.1"/>
    <property type="molecule type" value="Genomic_DNA"/>
</dbReference>
<proteinExistence type="predicted"/>
<evidence type="ECO:0000313" key="1">
    <source>
        <dbReference type="EMBL" id="RMZ97278.1"/>
    </source>
</evidence>
<gene>
    <name evidence="1" type="ORF">BpHYR1_024489</name>
</gene>
<reference evidence="1 2" key="1">
    <citation type="journal article" date="2018" name="Sci. Rep.">
        <title>Genomic signatures of local adaptation to the degree of environmental predictability in rotifers.</title>
        <authorList>
            <person name="Franch-Gras L."/>
            <person name="Hahn C."/>
            <person name="Garcia-Roger E.M."/>
            <person name="Carmona M.J."/>
            <person name="Serra M."/>
            <person name="Gomez A."/>
        </authorList>
    </citation>
    <scope>NUCLEOTIDE SEQUENCE [LARGE SCALE GENOMIC DNA]</scope>
    <source>
        <strain evidence="1">HYR1</strain>
    </source>
</reference>